<proteinExistence type="predicted"/>
<dbReference type="InterPro" id="IPR013809">
    <property type="entry name" value="ENTH"/>
</dbReference>
<dbReference type="PANTHER" id="PTHR22951:SF5">
    <property type="entry name" value="PHOSPHATIDYLINOSITOL-BINDING CLATHRIN ASSEMBLY PROTEIN LAP"/>
    <property type="match status" value="1"/>
</dbReference>
<dbReference type="GO" id="GO:0000149">
    <property type="term" value="F:SNARE binding"/>
    <property type="evidence" value="ECO:0007669"/>
    <property type="project" value="TreeGrafter"/>
</dbReference>
<dbReference type="CDD" id="cd16988">
    <property type="entry name" value="ANTH_N_YAP180"/>
    <property type="match status" value="1"/>
</dbReference>
<feature type="region of interest" description="Disordered" evidence="3">
    <location>
        <begin position="421"/>
        <end position="589"/>
    </location>
</feature>
<dbReference type="Proteomes" id="UP001239445">
    <property type="component" value="Unassembled WGS sequence"/>
</dbReference>
<feature type="compositionally biased region" description="Polar residues" evidence="3">
    <location>
        <begin position="574"/>
        <end position="585"/>
    </location>
</feature>
<feature type="compositionally biased region" description="Low complexity" evidence="3">
    <location>
        <begin position="512"/>
        <end position="540"/>
    </location>
</feature>
<dbReference type="SMART" id="SM00273">
    <property type="entry name" value="ENTH"/>
    <property type="match status" value="1"/>
</dbReference>
<protein>
    <submittedName>
        <fullName evidence="5">ANTH domain-containing protein</fullName>
    </submittedName>
</protein>
<dbReference type="FunFam" id="1.20.58.150:FF:000004">
    <property type="entry name" value="ENTH domain protein"/>
    <property type="match status" value="1"/>
</dbReference>
<dbReference type="GO" id="GO:0048268">
    <property type="term" value="P:clathrin coat assembly"/>
    <property type="evidence" value="ECO:0007669"/>
    <property type="project" value="InterPro"/>
</dbReference>
<evidence type="ECO:0000313" key="6">
    <source>
        <dbReference type="Proteomes" id="UP001239445"/>
    </source>
</evidence>
<dbReference type="PANTHER" id="PTHR22951">
    <property type="entry name" value="CLATHRIN ASSEMBLY PROTEIN"/>
    <property type="match status" value="1"/>
</dbReference>
<dbReference type="InterPro" id="IPR014712">
    <property type="entry name" value="ANTH_dom_sf"/>
</dbReference>
<feature type="domain" description="ENTH" evidence="4">
    <location>
        <begin position="1"/>
        <end position="124"/>
    </location>
</feature>
<gene>
    <name evidence="5" type="ORF">QBC47DRAFT_375908</name>
</gene>
<dbReference type="Gene3D" id="1.25.40.90">
    <property type="match status" value="1"/>
</dbReference>
<comment type="subcellular location">
    <subcellularLocation>
        <location evidence="1">Cytoplasm</location>
    </subcellularLocation>
</comment>
<reference evidence="5" key="1">
    <citation type="submission" date="2023-06" db="EMBL/GenBank/DDBJ databases">
        <title>Genome-scale phylogeny and comparative genomics of the fungal order Sordariales.</title>
        <authorList>
            <consortium name="Lawrence Berkeley National Laboratory"/>
            <person name="Hensen N."/>
            <person name="Bonometti L."/>
            <person name="Westerberg I."/>
            <person name="Brannstrom I.O."/>
            <person name="Guillou S."/>
            <person name="Cros-Aarteil S."/>
            <person name="Calhoun S."/>
            <person name="Haridas S."/>
            <person name="Kuo A."/>
            <person name="Mondo S."/>
            <person name="Pangilinan J."/>
            <person name="Riley R."/>
            <person name="Labutti K."/>
            <person name="Andreopoulos B."/>
            <person name="Lipzen A."/>
            <person name="Chen C."/>
            <person name="Yanf M."/>
            <person name="Daum C."/>
            <person name="Ng V."/>
            <person name="Clum A."/>
            <person name="Steindorff A."/>
            <person name="Ohm R."/>
            <person name="Martin F."/>
            <person name="Silar P."/>
            <person name="Natvig D."/>
            <person name="Lalanne C."/>
            <person name="Gautier V."/>
            <person name="Ament-Velasquez S.L."/>
            <person name="Kruys A."/>
            <person name="Hutchinson M.I."/>
            <person name="Powell A.J."/>
            <person name="Barry K."/>
            <person name="Miller A.N."/>
            <person name="Grigoriev I.V."/>
            <person name="Debuchy R."/>
            <person name="Gladieux P."/>
            <person name="Thoren M.H."/>
            <person name="Johannesson H."/>
        </authorList>
    </citation>
    <scope>NUCLEOTIDE SEQUENCE</scope>
    <source>
        <strain evidence="5">PSN4</strain>
    </source>
</reference>
<feature type="compositionally biased region" description="Basic and acidic residues" evidence="3">
    <location>
        <begin position="292"/>
        <end position="302"/>
    </location>
</feature>
<feature type="compositionally biased region" description="Polar residues" evidence="3">
    <location>
        <begin position="427"/>
        <end position="475"/>
    </location>
</feature>
<organism evidence="5 6">
    <name type="scientific">Echria macrotheca</name>
    <dbReference type="NCBI Taxonomy" id="438768"/>
    <lineage>
        <taxon>Eukaryota</taxon>
        <taxon>Fungi</taxon>
        <taxon>Dikarya</taxon>
        <taxon>Ascomycota</taxon>
        <taxon>Pezizomycotina</taxon>
        <taxon>Sordariomycetes</taxon>
        <taxon>Sordariomycetidae</taxon>
        <taxon>Sordariales</taxon>
        <taxon>Schizotheciaceae</taxon>
        <taxon>Echria</taxon>
    </lineage>
</organism>
<dbReference type="GO" id="GO:0030136">
    <property type="term" value="C:clathrin-coated vesicle"/>
    <property type="evidence" value="ECO:0007669"/>
    <property type="project" value="InterPro"/>
</dbReference>
<dbReference type="SUPFAM" id="SSF48464">
    <property type="entry name" value="ENTH/VHS domain"/>
    <property type="match status" value="1"/>
</dbReference>
<feature type="region of interest" description="Disordered" evidence="3">
    <location>
        <begin position="278"/>
        <end position="328"/>
    </location>
</feature>
<dbReference type="InterPro" id="IPR045192">
    <property type="entry name" value="AP180-like"/>
</dbReference>
<dbReference type="Pfam" id="PF07651">
    <property type="entry name" value="ANTH"/>
    <property type="match status" value="1"/>
</dbReference>
<dbReference type="InterPro" id="IPR011417">
    <property type="entry name" value="ANTH_dom"/>
</dbReference>
<dbReference type="Gene3D" id="1.20.58.150">
    <property type="entry name" value="ANTH domain"/>
    <property type="match status" value="1"/>
</dbReference>
<dbReference type="GO" id="GO:0005546">
    <property type="term" value="F:phosphatidylinositol-4,5-bisphosphate binding"/>
    <property type="evidence" value="ECO:0007669"/>
    <property type="project" value="TreeGrafter"/>
</dbReference>
<dbReference type="GO" id="GO:0005905">
    <property type="term" value="C:clathrin-coated pit"/>
    <property type="evidence" value="ECO:0007669"/>
    <property type="project" value="TreeGrafter"/>
</dbReference>
<dbReference type="EMBL" id="MU839830">
    <property type="protein sequence ID" value="KAK1757405.1"/>
    <property type="molecule type" value="Genomic_DNA"/>
</dbReference>
<evidence type="ECO:0000256" key="1">
    <source>
        <dbReference type="ARBA" id="ARBA00004496"/>
    </source>
</evidence>
<dbReference type="GO" id="GO:0006900">
    <property type="term" value="P:vesicle budding from membrane"/>
    <property type="evidence" value="ECO:0007669"/>
    <property type="project" value="TreeGrafter"/>
</dbReference>
<dbReference type="GO" id="GO:0032050">
    <property type="term" value="F:clathrin heavy chain binding"/>
    <property type="evidence" value="ECO:0007669"/>
    <property type="project" value="TreeGrafter"/>
</dbReference>
<dbReference type="GO" id="GO:0072583">
    <property type="term" value="P:clathrin-dependent endocytosis"/>
    <property type="evidence" value="ECO:0007669"/>
    <property type="project" value="InterPro"/>
</dbReference>
<dbReference type="GO" id="GO:0005545">
    <property type="term" value="F:1-phosphatidylinositol binding"/>
    <property type="evidence" value="ECO:0007669"/>
    <property type="project" value="InterPro"/>
</dbReference>
<feature type="compositionally biased region" description="Polar residues" evidence="3">
    <location>
        <begin position="493"/>
        <end position="511"/>
    </location>
</feature>
<feature type="region of interest" description="Disordered" evidence="3">
    <location>
        <begin position="342"/>
        <end position="361"/>
    </location>
</feature>
<accession>A0AAJ0BGC7</accession>
<dbReference type="FunFam" id="1.25.40.90:FF:000025">
    <property type="entry name" value="ENTH domain protein"/>
    <property type="match status" value="1"/>
</dbReference>
<keyword evidence="6" id="KW-1185">Reference proteome</keyword>
<dbReference type="SUPFAM" id="SSF89009">
    <property type="entry name" value="GAT-like domain"/>
    <property type="match status" value="1"/>
</dbReference>
<feature type="compositionally biased region" description="Low complexity" evidence="3">
    <location>
        <begin position="476"/>
        <end position="492"/>
    </location>
</feature>
<evidence type="ECO:0000313" key="5">
    <source>
        <dbReference type="EMBL" id="KAK1757405.1"/>
    </source>
</evidence>
<dbReference type="AlphaFoldDB" id="A0AAJ0BGC7"/>
<dbReference type="PROSITE" id="PS50942">
    <property type="entry name" value="ENTH"/>
    <property type="match status" value="1"/>
</dbReference>
<feature type="compositionally biased region" description="Low complexity" evidence="3">
    <location>
        <begin position="311"/>
        <end position="324"/>
    </location>
</feature>
<comment type="caution">
    <text evidence="5">The sequence shown here is derived from an EMBL/GenBank/DDBJ whole genome shotgun (WGS) entry which is preliminary data.</text>
</comment>
<evidence type="ECO:0000259" key="4">
    <source>
        <dbReference type="PROSITE" id="PS50942"/>
    </source>
</evidence>
<sequence>MASSFEKSVKGATKIKAAPPKTKYIEHILVATHSGEAGVGEVFRALQYRLHDSTWTVVFKSLITVHLMIREGSPDVTLAYLAKHRNLLAVSVFSDAQTQGRNIRHYSNYLSERARAYKETKVDWVRAKESRLEKLSVEKGLLRETEVVQHQLTALLKCDVVENEPENEITVTVFRLLVLDLLALFQALNQAMINILGHFFEMSKTDAERAMDIYRTFTRQTDFVVQYLSIARQYEHHTRVEVPKLKHAPVNLGRQLEEYLKDPDFEIHRRQYLAELEAKKSKGGSAGASKSSRLELASKTDTAKAFSSTNGSQSSKPAPAPSKGPDADLIDFFESIEQNQTPMAVQAQPQPQAQPQMQMGVSPWGPAPFQAQPTGMPAAGFMPQQTGFQPTPFSPAQQAMGGFAAPQQPVPQMQPAFTGAGFGGFSPQPTFQSSSLSPIPQDSVATFQTGSPGFQGGLQPQQTTNPFRQSMLQQQTGSPFTATSPSSGSSTPQRSNTVSTNPFARSSPQATQPFAAPASNSPFQPASPAQQPMQQPQTAPISAPLQPAPTGTNPFAKNFAPVPPPQPAPQQAQGLITQPTGTNPFRQGAFVNHQTGLGWQHNQQPIGGGLDQLETIPVFPRPAAQTPWQQ</sequence>
<keyword evidence="2" id="KW-0963">Cytoplasm</keyword>
<evidence type="ECO:0000256" key="3">
    <source>
        <dbReference type="SAM" id="MobiDB-lite"/>
    </source>
</evidence>
<name>A0AAJ0BGC7_9PEZI</name>
<dbReference type="InterPro" id="IPR008942">
    <property type="entry name" value="ENTH_VHS"/>
</dbReference>
<feature type="compositionally biased region" description="Low complexity" evidence="3">
    <location>
        <begin position="342"/>
        <end position="359"/>
    </location>
</feature>
<evidence type="ECO:0000256" key="2">
    <source>
        <dbReference type="ARBA" id="ARBA00022490"/>
    </source>
</evidence>